<keyword evidence="2" id="KW-0503">Monooxygenase</keyword>
<dbReference type="Proteomes" id="UP000772618">
    <property type="component" value="Unassembled WGS sequence"/>
</dbReference>
<sequence length="97" mass="11414">MIIRVVRMYFKEEGVESFLATFNLHKEAIRSFPGCTHLELLKDAKDPNVFSTLSYWIDEDSLENYRKSDLFNSVWGNVKKLFSEKPQAFSLMKFIKV</sequence>
<evidence type="ECO:0000313" key="2">
    <source>
        <dbReference type="EMBL" id="MBT1702530.1"/>
    </source>
</evidence>
<dbReference type="Pfam" id="PF03992">
    <property type="entry name" value="ABM"/>
    <property type="match status" value="1"/>
</dbReference>
<feature type="domain" description="ABM" evidence="1">
    <location>
        <begin position="2"/>
        <end position="92"/>
    </location>
</feature>
<dbReference type="PROSITE" id="PS51725">
    <property type="entry name" value="ABM"/>
    <property type="match status" value="1"/>
</dbReference>
<gene>
    <name evidence="2" type="ORF">KK060_04515</name>
</gene>
<dbReference type="GO" id="GO:0004497">
    <property type="term" value="F:monooxygenase activity"/>
    <property type="evidence" value="ECO:0007669"/>
    <property type="project" value="UniProtKB-KW"/>
</dbReference>
<dbReference type="RefSeq" id="WP_254152498.1">
    <property type="nucleotide sequence ID" value="NZ_JAHESD010000006.1"/>
</dbReference>
<proteinExistence type="predicted"/>
<organism evidence="2 3">
    <name type="scientific">Chryseosolibacter indicus</name>
    <dbReference type="NCBI Taxonomy" id="2782351"/>
    <lineage>
        <taxon>Bacteria</taxon>
        <taxon>Pseudomonadati</taxon>
        <taxon>Bacteroidota</taxon>
        <taxon>Cytophagia</taxon>
        <taxon>Cytophagales</taxon>
        <taxon>Chryseotaleaceae</taxon>
        <taxon>Chryseosolibacter</taxon>
    </lineage>
</organism>
<reference evidence="2 3" key="1">
    <citation type="submission" date="2021-05" db="EMBL/GenBank/DDBJ databases">
        <title>A Polyphasic approach of four new species of the genus Ohtaekwangia: Ohtaekwangia histidinii sp. nov., Ohtaekwangia cretensis sp. nov., Ohtaekwangia indiensis sp. nov., Ohtaekwangia reichenbachii sp. nov. from diverse environment.</title>
        <authorList>
            <person name="Octaviana S."/>
        </authorList>
    </citation>
    <scope>NUCLEOTIDE SEQUENCE [LARGE SCALE GENOMIC DNA]</scope>
    <source>
        <strain evidence="2 3">PWU20</strain>
    </source>
</reference>
<keyword evidence="3" id="KW-1185">Reference proteome</keyword>
<comment type="caution">
    <text evidence="2">The sequence shown here is derived from an EMBL/GenBank/DDBJ whole genome shotgun (WGS) entry which is preliminary data.</text>
</comment>
<keyword evidence="2" id="KW-0560">Oxidoreductase</keyword>
<accession>A0ABS5VNW7</accession>
<evidence type="ECO:0000313" key="3">
    <source>
        <dbReference type="Proteomes" id="UP000772618"/>
    </source>
</evidence>
<name>A0ABS5VNW7_9BACT</name>
<protein>
    <submittedName>
        <fullName evidence="2">Antibiotic biosynthesis monooxygenase</fullName>
    </submittedName>
</protein>
<dbReference type="Gene3D" id="3.30.70.100">
    <property type="match status" value="1"/>
</dbReference>
<dbReference type="SUPFAM" id="SSF54909">
    <property type="entry name" value="Dimeric alpha+beta barrel"/>
    <property type="match status" value="1"/>
</dbReference>
<dbReference type="InterPro" id="IPR011008">
    <property type="entry name" value="Dimeric_a/b-barrel"/>
</dbReference>
<evidence type="ECO:0000259" key="1">
    <source>
        <dbReference type="PROSITE" id="PS51725"/>
    </source>
</evidence>
<dbReference type="EMBL" id="JAHESD010000006">
    <property type="protein sequence ID" value="MBT1702530.1"/>
    <property type="molecule type" value="Genomic_DNA"/>
</dbReference>
<dbReference type="InterPro" id="IPR007138">
    <property type="entry name" value="ABM_dom"/>
</dbReference>